<dbReference type="GO" id="GO:0005524">
    <property type="term" value="F:ATP binding"/>
    <property type="evidence" value="ECO:0007669"/>
    <property type="project" value="UniProtKB-KW"/>
</dbReference>
<dbReference type="KEGG" id="tpi:TREPR_0040"/>
<dbReference type="SUPFAM" id="SSF54211">
    <property type="entry name" value="Ribosomal protein S5 domain 2-like"/>
    <property type="match status" value="1"/>
</dbReference>
<dbReference type="PRINTS" id="PR00473">
    <property type="entry name" value="GALCTOKINASE"/>
</dbReference>
<dbReference type="PANTHER" id="PTHR10457:SF7">
    <property type="entry name" value="GALACTOKINASE-RELATED"/>
    <property type="match status" value="1"/>
</dbReference>
<name>F5YNE8_TREPZ</name>
<dbReference type="PANTHER" id="PTHR10457">
    <property type="entry name" value="MEVALONATE KINASE/GALACTOKINASE"/>
    <property type="match status" value="1"/>
</dbReference>
<evidence type="ECO:0000256" key="2">
    <source>
        <dbReference type="ARBA" id="ARBA00022679"/>
    </source>
</evidence>
<dbReference type="GO" id="GO:0005829">
    <property type="term" value="C:cytosol"/>
    <property type="evidence" value="ECO:0007669"/>
    <property type="project" value="TreeGrafter"/>
</dbReference>
<dbReference type="Gene3D" id="3.30.70.890">
    <property type="entry name" value="GHMP kinase, C-terminal domain"/>
    <property type="match status" value="1"/>
</dbReference>
<keyword evidence="5" id="KW-0067">ATP-binding</keyword>
<sequence>MTGRELLEAIQAAKARGIFEGLYGPGTAETAQCRYASLIKGILDDAPQGFPEADFPETKDGLRVFTAAGRTELGGNHTDHNRGKVFAASIQMDAVAIVAPRSDKRVLFRSGGFPDVQVDLTDLSPRPEEKGTTEALVRGIAAELTRRGTAVGGFTANAASTVLPGSGLSSSAAVEVLFGRIFDNLYGGGKRASLEIAQIGQIAENSYFGKPSGLMDQTACASGGAVAIDFEDPAKPKVKGVNFDLESLGYALAVTDTRGSHADLTPDYAAIPGEMKAVAAFFGKQVLREVDPREVLAHAPEIRKAAGDRALLRAFHYFNENRKVDAMLAALEKAVSSSGPEKQAAFAAYLDLVNQSGDSSWELLQNVYSPKNPAVQGVSVALAVTRDFLAESASIGACRVHGGGFAGTIQSYIPLDRLGAYKAVMEGIFGEGSVTVLRIRPVGAAELYF</sequence>
<reference evidence="9" key="1">
    <citation type="submission" date="2009-12" db="EMBL/GenBank/DDBJ databases">
        <title>Complete sequence of Treponema primitia strain ZAS-2.</title>
        <authorList>
            <person name="Tetu S.G."/>
            <person name="Matson E."/>
            <person name="Ren Q."/>
            <person name="Seshadri R."/>
            <person name="Elbourne L."/>
            <person name="Hassan K.A."/>
            <person name="Durkin A."/>
            <person name="Radune D."/>
            <person name="Mohamoud Y."/>
            <person name="Shay R."/>
            <person name="Jin S."/>
            <person name="Zhang X."/>
            <person name="Lucey K."/>
            <person name="Ballor N.R."/>
            <person name="Ottesen E."/>
            <person name="Rosenthal R."/>
            <person name="Allen A."/>
            <person name="Leadbetter J.R."/>
            <person name="Paulsen I.T."/>
        </authorList>
    </citation>
    <scope>NUCLEOTIDE SEQUENCE [LARGE SCALE GENOMIC DNA]</scope>
    <source>
        <strain evidence="9">ATCC BAA-887 / DSM 12427 / ZAS-2</strain>
    </source>
</reference>
<evidence type="ECO:0000256" key="5">
    <source>
        <dbReference type="ARBA" id="ARBA00022840"/>
    </source>
</evidence>
<dbReference type="Proteomes" id="UP000009223">
    <property type="component" value="Chromosome"/>
</dbReference>
<gene>
    <name evidence="8" type="ordered locus">TREPR_0040</name>
</gene>
<dbReference type="Pfam" id="PF10509">
    <property type="entry name" value="GalKase_gal_bdg"/>
    <property type="match status" value="1"/>
</dbReference>
<evidence type="ECO:0000259" key="6">
    <source>
        <dbReference type="Pfam" id="PF00288"/>
    </source>
</evidence>
<dbReference type="HOGENOM" id="CLU_017814_8_0_12"/>
<dbReference type="OrthoDB" id="250531at2"/>
<reference evidence="8 9" key="2">
    <citation type="journal article" date="2011" name="ISME J.">
        <title>RNA-seq reveals cooperative metabolic interactions between two termite-gut spirochete species in co-culture.</title>
        <authorList>
            <person name="Rosenthal A.Z."/>
            <person name="Matson E.G."/>
            <person name="Eldar A."/>
            <person name="Leadbetter J.R."/>
        </authorList>
    </citation>
    <scope>NUCLEOTIDE SEQUENCE [LARGE SCALE GENOMIC DNA]</scope>
    <source>
        <strain evidence="9">ATCC BAA-887 / DSM 12427 / ZAS-2</strain>
    </source>
</reference>
<dbReference type="InterPro" id="IPR020568">
    <property type="entry name" value="Ribosomal_Su5_D2-typ_SF"/>
</dbReference>
<dbReference type="RefSeq" id="WP_015706416.1">
    <property type="nucleotide sequence ID" value="NC_015578.1"/>
</dbReference>
<dbReference type="InterPro" id="IPR006203">
    <property type="entry name" value="GHMP_knse_ATP-bd_CS"/>
</dbReference>
<dbReference type="SUPFAM" id="SSF55060">
    <property type="entry name" value="GHMP Kinase, C-terminal domain"/>
    <property type="match status" value="1"/>
</dbReference>
<evidence type="ECO:0000313" key="9">
    <source>
        <dbReference type="Proteomes" id="UP000009223"/>
    </source>
</evidence>
<dbReference type="PRINTS" id="PR00959">
    <property type="entry name" value="MEVGALKINASE"/>
</dbReference>
<evidence type="ECO:0000256" key="3">
    <source>
        <dbReference type="ARBA" id="ARBA00022741"/>
    </source>
</evidence>
<dbReference type="InterPro" id="IPR006204">
    <property type="entry name" value="GHMP_kinase_N_dom"/>
</dbReference>
<organism evidence="8 9">
    <name type="scientific">Treponema primitia (strain ATCC BAA-887 / DSM 12427 / ZAS-2)</name>
    <dbReference type="NCBI Taxonomy" id="545694"/>
    <lineage>
        <taxon>Bacteria</taxon>
        <taxon>Pseudomonadati</taxon>
        <taxon>Spirochaetota</taxon>
        <taxon>Spirochaetia</taxon>
        <taxon>Spirochaetales</taxon>
        <taxon>Treponemataceae</taxon>
        <taxon>Treponema</taxon>
    </lineage>
</organism>
<dbReference type="eggNOG" id="COG0153">
    <property type="taxonomic scope" value="Bacteria"/>
</dbReference>
<evidence type="ECO:0000256" key="4">
    <source>
        <dbReference type="ARBA" id="ARBA00022777"/>
    </source>
</evidence>
<keyword evidence="2" id="KW-0808">Transferase</keyword>
<feature type="domain" description="GHMP kinase N-terminal" evidence="6">
    <location>
        <begin position="137"/>
        <end position="224"/>
    </location>
</feature>
<protein>
    <submittedName>
        <fullName evidence="8">Galactokinase</fullName>
    </submittedName>
</protein>
<keyword evidence="4 8" id="KW-0418">Kinase</keyword>
<evidence type="ECO:0000256" key="1">
    <source>
        <dbReference type="ARBA" id="ARBA00006566"/>
    </source>
</evidence>
<dbReference type="InterPro" id="IPR014721">
    <property type="entry name" value="Ribsml_uS5_D2-typ_fold_subgr"/>
</dbReference>
<dbReference type="InterPro" id="IPR000705">
    <property type="entry name" value="Galactokinase"/>
</dbReference>
<proteinExistence type="inferred from homology"/>
<dbReference type="Pfam" id="PF00288">
    <property type="entry name" value="GHMP_kinases_N"/>
    <property type="match status" value="1"/>
</dbReference>
<dbReference type="InterPro" id="IPR019539">
    <property type="entry name" value="GalKase_N"/>
</dbReference>
<dbReference type="InterPro" id="IPR036554">
    <property type="entry name" value="GHMP_kinase_C_sf"/>
</dbReference>
<dbReference type="EMBL" id="CP001843">
    <property type="protein sequence ID" value="AEF84945.1"/>
    <property type="molecule type" value="Genomic_DNA"/>
</dbReference>
<dbReference type="GO" id="GO:0006012">
    <property type="term" value="P:galactose metabolic process"/>
    <property type="evidence" value="ECO:0007669"/>
    <property type="project" value="InterPro"/>
</dbReference>
<feature type="domain" description="Galactokinase N-terminal" evidence="7">
    <location>
        <begin position="60"/>
        <end position="100"/>
    </location>
</feature>
<evidence type="ECO:0000313" key="8">
    <source>
        <dbReference type="EMBL" id="AEF84945.1"/>
    </source>
</evidence>
<dbReference type="PROSITE" id="PS00627">
    <property type="entry name" value="GHMP_KINASES_ATP"/>
    <property type="match status" value="1"/>
</dbReference>
<keyword evidence="9" id="KW-1185">Reference proteome</keyword>
<accession>F5YNE8</accession>
<keyword evidence="3" id="KW-0547">Nucleotide-binding</keyword>
<comment type="similarity">
    <text evidence="1">Belongs to the GHMP kinase family. GalK subfamily.</text>
</comment>
<dbReference type="STRING" id="545694.TREPR_0040"/>
<dbReference type="GO" id="GO:0004335">
    <property type="term" value="F:galactokinase activity"/>
    <property type="evidence" value="ECO:0007669"/>
    <property type="project" value="InterPro"/>
</dbReference>
<evidence type="ECO:0000259" key="7">
    <source>
        <dbReference type="Pfam" id="PF10509"/>
    </source>
</evidence>
<dbReference type="Gene3D" id="3.30.230.10">
    <property type="match status" value="1"/>
</dbReference>
<dbReference type="AlphaFoldDB" id="F5YNE8"/>